<proteinExistence type="inferred from homology"/>
<dbReference type="PROSITE" id="PS51320">
    <property type="entry name" value="TIFY"/>
    <property type="match status" value="1"/>
</dbReference>
<evidence type="ECO:0000256" key="2">
    <source>
        <dbReference type="RuleBase" id="RU369065"/>
    </source>
</evidence>
<evidence type="ECO:0000256" key="1">
    <source>
        <dbReference type="ARBA" id="ARBA00008614"/>
    </source>
</evidence>
<dbReference type="GO" id="GO:2000022">
    <property type="term" value="P:regulation of jasmonic acid mediated signaling pathway"/>
    <property type="evidence" value="ECO:0007669"/>
    <property type="project" value="UniProtKB-UniRule"/>
</dbReference>
<keyword evidence="6" id="KW-1185">Reference proteome</keyword>
<feature type="domain" description="Tify" evidence="4">
    <location>
        <begin position="201"/>
        <end position="236"/>
    </location>
</feature>
<dbReference type="AlphaFoldDB" id="A0AAV8SNY6"/>
<dbReference type="EMBL" id="JAIWQS010000010">
    <property type="protein sequence ID" value="KAJ8753740.1"/>
    <property type="molecule type" value="Genomic_DNA"/>
</dbReference>
<comment type="caution">
    <text evidence="5">The sequence shown here is derived from an EMBL/GenBank/DDBJ whole genome shotgun (WGS) entry which is preliminary data.</text>
</comment>
<keyword evidence="2" id="KW-1184">Jasmonic acid signaling pathway</keyword>
<reference evidence="5 6" key="1">
    <citation type="submission" date="2021-09" db="EMBL/GenBank/DDBJ databases">
        <title>Genomic insights and catalytic innovation underlie evolution of tropane alkaloids biosynthesis.</title>
        <authorList>
            <person name="Wang Y.-J."/>
            <person name="Tian T."/>
            <person name="Huang J.-P."/>
            <person name="Huang S.-X."/>
        </authorList>
    </citation>
    <scope>NUCLEOTIDE SEQUENCE [LARGE SCALE GENOMIC DNA]</scope>
    <source>
        <strain evidence="5">KIB-2018</strain>
        <tissue evidence="5">Leaf</tissue>
    </source>
</reference>
<keyword evidence="2" id="KW-0539">Nucleus</keyword>
<comment type="similarity">
    <text evidence="1 2">Belongs to the TIFY/JAZ family.</text>
</comment>
<evidence type="ECO:0000259" key="4">
    <source>
        <dbReference type="PROSITE" id="PS51320"/>
    </source>
</evidence>
<sequence>MERDYVGLGSKGPPITVKEEVPDVSKDSVAMTGSGMNWSFSRQVSSVPQFLSFKSSVDESPRKTILDPISSSGFMTISTPEAFDSSQKPYGGTVQKNVTHDKQAASNHRMASYDTVHHYKACPAHHPQEVRTFPVNNQQNQTITISMSAPVLQSHLGSSGHNVVGNPISAQPLGAVPVVTPVSVLSPTNSIVGTTDLSSKASVNAAQLTIFYGGSVCVYDDISPEKAQAIMLLAGTGASPTQNKSVQTTQTRAPPVPKPSIGDCYTGNRNLNMPLCSGLVGPISVTPCSPSELSIGKPVVALASSVNQTEASKPIISVGPVSSALVPAVAVPQARKASLARFLEKRKERVMCASPYNASKKSLESSAPGSDCMSLSVSCSSSKN</sequence>
<evidence type="ECO:0000313" key="6">
    <source>
        <dbReference type="Proteomes" id="UP001159364"/>
    </source>
</evidence>
<dbReference type="Pfam" id="PF09425">
    <property type="entry name" value="Jas_motif"/>
    <property type="match status" value="1"/>
</dbReference>
<comment type="function">
    <text evidence="2">Repressor of jasmonate responses.</text>
</comment>
<evidence type="ECO:0000313" key="5">
    <source>
        <dbReference type="EMBL" id="KAJ8753740.1"/>
    </source>
</evidence>
<name>A0AAV8SNY6_9ROSI</name>
<dbReference type="GO" id="GO:0009611">
    <property type="term" value="P:response to wounding"/>
    <property type="evidence" value="ECO:0007669"/>
    <property type="project" value="UniProtKB-UniRule"/>
</dbReference>
<feature type="region of interest" description="Disordered" evidence="3">
    <location>
        <begin position="240"/>
        <end position="259"/>
    </location>
</feature>
<dbReference type="PANTHER" id="PTHR33077:SF125">
    <property type="entry name" value="PROTEIN TIFY"/>
    <property type="match status" value="1"/>
</dbReference>
<evidence type="ECO:0000256" key="3">
    <source>
        <dbReference type="SAM" id="MobiDB-lite"/>
    </source>
</evidence>
<feature type="compositionally biased region" description="Polar residues" evidence="3">
    <location>
        <begin position="240"/>
        <end position="252"/>
    </location>
</feature>
<dbReference type="InterPro" id="IPR010399">
    <property type="entry name" value="Tify_dom"/>
</dbReference>
<dbReference type="GO" id="GO:0005634">
    <property type="term" value="C:nucleus"/>
    <property type="evidence" value="ECO:0007669"/>
    <property type="project" value="UniProtKB-SubCell"/>
</dbReference>
<dbReference type="PANTHER" id="PTHR33077">
    <property type="entry name" value="PROTEIN TIFY 4A-RELATED-RELATED"/>
    <property type="match status" value="1"/>
</dbReference>
<accession>A0AAV8SNY6</accession>
<dbReference type="InterPro" id="IPR018467">
    <property type="entry name" value="CCT_CS"/>
</dbReference>
<dbReference type="Pfam" id="PF06200">
    <property type="entry name" value="tify"/>
    <property type="match status" value="1"/>
</dbReference>
<comment type="domain">
    <text evidence="2">The jas domain is required for interaction with COI1.</text>
</comment>
<feature type="region of interest" description="Disordered" evidence="3">
    <location>
        <begin position="360"/>
        <end position="384"/>
    </location>
</feature>
<dbReference type="Proteomes" id="UP001159364">
    <property type="component" value="Linkage Group LG10"/>
</dbReference>
<dbReference type="GO" id="GO:0031347">
    <property type="term" value="P:regulation of defense response"/>
    <property type="evidence" value="ECO:0007669"/>
    <property type="project" value="UniProtKB-UniRule"/>
</dbReference>
<dbReference type="InterPro" id="IPR040390">
    <property type="entry name" value="TIFY/JAZ"/>
</dbReference>
<organism evidence="5 6">
    <name type="scientific">Erythroxylum novogranatense</name>
    <dbReference type="NCBI Taxonomy" id="1862640"/>
    <lineage>
        <taxon>Eukaryota</taxon>
        <taxon>Viridiplantae</taxon>
        <taxon>Streptophyta</taxon>
        <taxon>Embryophyta</taxon>
        <taxon>Tracheophyta</taxon>
        <taxon>Spermatophyta</taxon>
        <taxon>Magnoliopsida</taxon>
        <taxon>eudicotyledons</taxon>
        <taxon>Gunneridae</taxon>
        <taxon>Pentapetalae</taxon>
        <taxon>rosids</taxon>
        <taxon>fabids</taxon>
        <taxon>Malpighiales</taxon>
        <taxon>Erythroxylaceae</taxon>
        <taxon>Erythroxylum</taxon>
    </lineage>
</organism>
<gene>
    <name evidence="5" type="ORF">K2173_026416</name>
</gene>
<dbReference type="SMART" id="SM00979">
    <property type="entry name" value="TIFY"/>
    <property type="match status" value="1"/>
</dbReference>
<feature type="compositionally biased region" description="Low complexity" evidence="3">
    <location>
        <begin position="370"/>
        <end position="384"/>
    </location>
</feature>
<protein>
    <recommendedName>
        <fullName evidence="2">Protein TIFY</fullName>
    </recommendedName>
    <alternativeName>
        <fullName evidence="2">Jasmonate ZIM domain-containing protein</fullName>
    </alternativeName>
</protein>
<comment type="subcellular location">
    <subcellularLocation>
        <location evidence="2">Nucleus</location>
    </subcellularLocation>
</comment>